<dbReference type="AlphaFoldDB" id="A0A4R7D5Q3"/>
<evidence type="ECO:0000256" key="1">
    <source>
        <dbReference type="SAM" id="MobiDB-lite"/>
    </source>
</evidence>
<dbReference type="OrthoDB" id="1430738at2"/>
<gene>
    <name evidence="2" type="ORF">DFQ03_2313</name>
</gene>
<protein>
    <submittedName>
        <fullName evidence="2">Uncharacterized protein</fullName>
    </submittedName>
</protein>
<name>A0A4R7D5Q3_9FLAO</name>
<feature type="region of interest" description="Disordered" evidence="1">
    <location>
        <begin position="1"/>
        <end position="59"/>
    </location>
</feature>
<organism evidence="2 3">
    <name type="scientific">Maribacter caenipelagi</name>
    <dbReference type="NCBI Taxonomy" id="1447781"/>
    <lineage>
        <taxon>Bacteria</taxon>
        <taxon>Pseudomonadati</taxon>
        <taxon>Bacteroidota</taxon>
        <taxon>Flavobacteriia</taxon>
        <taxon>Flavobacteriales</taxon>
        <taxon>Flavobacteriaceae</taxon>
        <taxon>Maribacter</taxon>
    </lineage>
</organism>
<sequence>MGTSKPNRGPKGTPNPIPEWVSDSNFDGPSPAANSDNNDQEENGDENAKDEEHSDKMNWSDVRRSFTAFTKETSKSNFKKFTSKYRKASGGKKSLANSAQSGKKGAIILVDFLESISKKGFEETLEKYNIGDISSLNAEGSINKLTEIFIDLDGTDEGSAASYAAVETINKLYNDYTDNPDEINALDDNKISEYLEFYISKYIFERISIEITTALEEKDLSSNEVKGIETQIEYFIDAEVNLKFSESNFSNMNLKKKNRIINKIFEDAYSLI</sequence>
<comment type="caution">
    <text evidence="2">The sequence shown here is derived from an EMBL/GenBank/DDBJ whole genome shotgun (WGS) entry which is preliminary data.</text>
</comment>
<dbReference type="RefSeq" id="WP_133673279.1">
    <property type="nucleotide sequence ID" value="NZ_SNZW01000015.1"/>
</dbReference>
<reference evidence="2 3" key="1">
    <citation type="submission" date="2019-03" db="EMBL/GenBank/DDBJ databases">
        <title>Genomic Encyclopedia of Type Strains, Phase III (KMG-III): the genomes of soil and plant-associated and newly described type strains.</title>
        <authorList>
            <person name="Whitman W."/>
        </authorList>
    </citation>
    <scope>NUCLEOTIDE SEQUENCE [LARGE SCALE GENOMIC DNA]</scope>
    <source>
        <strain evidence="2 3">CECT 8455</strain>
    </source>
</reference>
<evidence type="ECO:0000313" key="2">
    <source>
        <dbReference type="EMBL" id="TDS14236.1"/>
    </source>
</evidence>
<proteinExistence type="predicted"/>
<keyword evidence="3" id="KW-1185">Reference proteome</keyword>
<feature type="compositionally biased region" description="Basic and acidic residues" evidence="1">
    <location>
        <begin position="46"/>
        <end position="59"/>
    </location>
</feature>
<accession>A0A4R7D5Q3</accession>
<dbReference type="Proteomes" id="UP000295274">
    <property type="component" value="Unassembled WGS sequence"/>
</dbReference>
<evidence type="ECO:0000313" key="3">
    <source>
        <dbReference type="Proteomes" id="UP000295274"/>
    </source>
</evidence>
<dbReference type="EMBL" id="SNZW01000015">
    <property type="protein sequence ID" value="TDS14236.1"/>
    <property type="molecule type" value="Genomic_DNA"/>
</dbReference>